<dbReference type="InterPro" id="IPR005801">
    <property type="entry name" value="ADC_synthase"/>
</dbReference>
<comment type="pathway">
    <text evidence="2">Amino-acid biosynthesis; L-tryptophan biosynthesis; L-tryptophan from chorismate: step 1/5.</text>
</comment>
<dbReference type="SUPFAM" id="SSF56322">
    <property type="entry name" value="ADC synthase"/>
    <property type="match status" value="1"/>
</dbReference>
<dbReference type="PANTHER" id="PTHR11236:SF46">
    <property type="entry name" value="ANTHRANILATE SYNTHASE COMPONENT 1"/>
    <property type="match status" value="1"/>
</dbReference>
<protein>
    <recommendedName>
        <fullName evidence="6">Anthranilate synthase component 1</fullName>
        <ecNumber evidence="5">4.1.3.27</ecNumber>
    </recommendedName>
</protein>
<dbReference type="OrthoDB" id="3518032at2"/>
<proteinExistence type="inferred from homology"/>
<evidence type="ECO:0000256" key="7">
    <source>
        <dbReference type="ARBA" id="ARBA00022605"/>
    </source>
</evidence>
<dbReference type="InterPro" id="IPR019999">
    <property type="entry name" value="Anth_synth_I-like"/>
</dbReference>
<evidence type="ECO:0000256" key="8">
    <source>
        <dbReference type="ARBA" id="ARBA00022723"/>
    </source>
</evidence>
<evidence type="ECO:0000256" key="1">
    <source>
        <dbReference type="ARBA" id="ARBA00001946"/>
    </source>
</evidence>
<keyword evidence="11" id="KW-0057">Aromatic amino acid biosynthesis</keyword>
<name>A0A255GU96_9ACTN</name>
<evidence type="ECO:0000256" key="2">
    <source>
        <dbReference type="ARBA" id="ARBA00004873"/>
    </source>
</evidence>
<evidence type="ECO:0000256" key="10">
    <source>
        <dbReference type="ARBA" id="ARBA00022842"/>
    </source>
</evidence>
<gene>
    <name evidence="17" type="ORF">CGZ93_12770</name>
</gene>
<feature type="domain" description="Chorismate-utilising enzyme C-terminal" evidence="15">
    <location>
        <begin position="247"/>
        <end position="500"/>
    </location>
</feature>
<evidence type="ECO:0000259" key="16">
    <source>
        <dbReference type="Pfam" id="PF04715"/>
    </source>
</evidence>
<evidence type="ECO:0000256" key="14">
    <source>
        <dbReference type="ARBA" id="ARBA00047683"/>
    </source>
</evidence>
<dbReference type="InterPro" id="IPR015890">
    <property type="entry name" value="Chorismate_C"/>
</dbReference>
<evidence type="ECO:0000256" key="3">
    <source>
        <dbReference type="ARBA" id="ARBA00009562"/>
    </source>
</evidence>
<evidence type="ECO:0000256" key="12">
    <source>
        <dbReference type="ARBA" id="ARBA00023239"/>
    </source>
</evidence>
<comment type="cofactor">
    <cofactor evidence="1">
        <name>Mg(2+)</name>
        <dbReference type="ChEBI" id="CHEBI:18420"/>
    </cofactor>
</comment>
<evidence type="ECO:0000313" key="18">
    <source>
        <dbReference type="Proteomes" id="UP000216311"/>
    </source>
</evidence>
<keyword evidence="10" id="KW-0460">Magnesium</keyword>
<dbReference type="Proteomes" id="UP000216311">
    <property type="component" value="Unassembled WGS sequence"/>
</dbReference>
<evidence type="ECO:0000256" key="6">
    <source>
        <dbReference type="ARBA" id="ARBA00020653"/>
    </source>
</evidence>
<comment type="similarity">
    <text evidence="3">Belongs to the anthranilate synthase component I family.</text>
</comment>
<dbReference type="NCBIfam" id="NF010086">
    <property type="entry name" value="PRK13571.1"/>
    <property type="match status" value="1"/>
</dbReference>
<dbReference type="PRINTS" id="PR00095">
    <property type="entry name" value="ANTSNTHASEI"/>
</dbReference>
<keyword evidence="18" id="KW-1185">Reference proteome</keyword>
<accession>A0A255GU96</accession>
<evidence type="ECO:0000256" key="9">
    <source>
        <dbReference type="ARBA" id="ARBA00022822"/>
    </source>
</evidence>
<comment type="subunit">
    <text evidence="4">Heterotetramer consisting of two non-identical subunits: a beta subunit (TrpG) and a large alpha subunit (TrpE).</text>
</comment>
<dbReference type="Gene3D" id="3.60.120.10">
    <property type="entry name" value="Anthranilate synthase"/>
    <property type="match status" value="1"/>
</dbReference>
<comment type="catalytic activity">
    <reaction evidence="14">
        <text>chorismate + L-glutamine = anthranilate + pyruvate + L-glutamate + H(+)</text>
        <dbReference type="Rhea" id="RHEA:21732"/>
        <dbReference type="ChEBI" id="CHEBI:15361"/>
        <dbReference type="ChEBI" id="CHEBI:15378"/>
        <dbReference type="ChEBI" id="CHEBI:16567"/>
        <dbReference type="ChEBI" id="CHEBI:29748"/>
        <dbReference type="ChEBI" id="CHEBI:29985"/>
        <dbReference type="ChEBI" id="CHEBI:58359"/>
        <dbReference type="EC" id="4.1.3.27"/>
    </reaction>
</comment>
<evidence type="ECO:0000259" key="15">
    <source>
        <dbReference type="Pfam" id="PF00425"/>
    </source>
</evidence>
<dbReference type="GO" id="GO:0004049">
    <property type="term" value="F:anthranilate synthase activity"/>
    <property type="evidence" value="ECO:0007669"/>
    <property type="project" value="UniProtKB-EC"/>
</dbReference>
<evidence type="ECO:0000256" key="4">
    <source>
        <dbReference type="ARBA" id="ARBA00011575"/>
    </source>
</evidence>
<dbReference type="Pfam" id="PF04715">
    <property type="entry name" value="Anth_synt_I_N"/>
    <property type="match status" value="1"/>
</dbReference>
<reference evidence="17 18" key="1">
    <citation type="submission" date="2017-07" db="EMBL/GenBank/DDBJ databases">
        <title>Draft whole genome sequences of clinical Proprionibacteriaceae strains.</title>
        <authorList>
            <person name="Bernier A.-M."/>
            <person name="Bernard K."/>
            <person name="Domingo M.-C."/>
        </authorList>
    </citation>
    <scope>NUCLEOTIDE SEQUENCE [LARGE SCALE GENOMIC DNA]</scope>
    <source>
        <strain evidence="17 18">NML 130396</strain>
    </source>
</reference>
<comment type="caution">
    <text evidence="17">The sequence shown here is derived from an EMBL/GenBank/DDBJ whole genome shotgun (WGS) entry which is preliminary data.</text>
</comment>
<feature type="domain" description="Anthranilate synthase component I N-terminal" evidence="16">
    <location>
        <begin position="40"/>
        <end position="189"/>
    </location>
</feature>
<dbReference type="EMBL" id="NMVQ01000034">
    <property type="protein sequence ID" value="OYO19255.1"/>
    <property type="molecule type" value="Genomic_DNA"/>
</dbReference>
<dbReference type="PANTHER" id="PTHR11236">
    <property type="entry name" value="AMINOBENZOATE/ANTHRANILATE SYNTHASE"/>
    <property type="match status" value="1"/>
</dbReference>
<keyword evidence="12" id="KW-0456">Lyase</keyword>
<dbReference type="EC" id="4.1.3.27" evidence="5"/>
<keyword evidence="8" id="KW-0479">Metal-binding</keyword>
<dbReference type="AlphaFoldDB" id="A0A255GU96"/>
<evidence type="ECO:0000256" key="5">
    <source>
        <dbReference type="ARBA" id="ARBA00012266"/>
    </source>
</evidence>
<sequence length="521" mass="56376">MSAEQETSTGSVTITPDLAGFRELAADRRVITVAARVVADADTPVSLYHRLAASRRGTFLLESVEHGVSSRWSFIGVRAAATLTSDQGRLTWQGNVPVGLPGAEGGSEAYADDPLAALGESLRLLVHDSPQPDLPPFTSGFVGHLGYDIVRRLEKLPVDTVDDLQVPELSMMLVTELAAMDHHTGEVWLMANAINFDATDERVDEAYADARDRVQRMVSELTRPRTALARVADLDDEPREVRRQRTDEEYEQSVRDAIAEIEAGECFQIVPSQRFEVPDAPDAFEVYRRLRLLNPSPYLYLLRMGEFDIVGSSPEALVTVRGGNAITRPIAGTRPRGATPAEDVALEAELLADEKERAEHLMLVDLGRNDLGRVCRPGTVEVVEFMQVRRFSHVMHLAAAVTGELAQGRTALEATLACFPAGTLSGAPKVRAMEIIERLEPNRRGIYGGVVGWFDFNGDSDTAIAIRTALITRGTAYVQAGGGVVADSVPGLENTESKNKAAAVLRAIASAGALRALDADG</sequence>
<evidence type="ECO:0000313" key="17">
    <source>
        <dbReference type="EMBL" id="OYO19255.1"/>
    </source>
</evidence>
<organism evidence="17 18">
    <name type="scientific">Enemella dayhoffiae</name>
    <dbReference type="NCBI Taxonomy" id="2016507"/>
    <lineage>
        <taxon>Bacteria</taxon>
        <taxon>Bacillati</taxon>
        <taxon>Actinomycetota</taxon>
        <taxon>Actinomycetes</taxon>
        <taxon>Propionibacteriales</taxon>
        <taxon>Propionibacteriaceae</taxon>
        <taxon>Enemella</taxon>
    </lineage>
</organism>
<evidence type="ECO:0000256" key="13">
    <source>
        <dbReference type="ARBA" id="ARBA00025634"/>
    </source>
</evidence>
<dbReference type="Pfam" id="PF00425">
    <property type="entry name" value="Chorismate_bind"/>
    <property type="match status" value="1"/>
</dbReference>
<dbReference type="GO" id="GO:0000162">
    <property type="term" value="P:L-tryptophan biosynthetic process"/>
    <property type="evidence" value="ECO:0007669"/>
    <property type="project" value="UniProtKB-KW"/>
</dbReference>
<dbReference type="RefSeq" id="WP_094364551.1">
    <property type="nucleotide sequence ID" value="NZ_NMVQ01000034.1"/>
</dbReference>
<keyword evidence="9" id="KW-0822">Tryptophan biosynthesis</keyword>
<evidence type="ECO:0000256" key="11">
    <source>
        <dbReference type="ARBA" id="ARBA00023141"/>
    </source>
</evidence>
<dbReference type="InterPro" id="IPR006805">
    <property type="entry name" value="Anth_synth_I_N"/>
</dbReference>
<keyword evidence="7" id="KW-0028">Amino-acid biosynthesis</keyword>
<comment type="function">
    <text evidence="13">Part of a heterotetrameric complex that catalyzes the two-step biosynthesis of anthranilate, an intermediate in the biosynthesis of L-tryptophan. In the first step, the glutamine-binding beta subunit (TrpG) of anthranilate synthase (AS) provides the glutamine amidotransferase activity which generates ammonia as a substrate that, along with chorismate, is used in the second step, catalyzed by the large alpha subunit of AS (TrpE) to produce anthranilate. In the absence of TrpG, TrpE can synthesize anthranilate directly from chorismate and high concentrations of ammonia.</text>
</comment>
<dbReference type="GO" id="GO:0046872">
    <property type="term" value="F:metal ion binding"/>
    <property type="evidence" value="ECO:0007669"/>
    <property type="project" value="UniProtKB-KW"/>
</dbReference>